<protein>
    <submittedName>
        <fullName evidence="3">Gliding motility-associated C-terminal domain-containing protein</fullName>
    </submittedName>
</protein>
<proteinExistence type="predicted"/>
<evidence type="ECO:0000313" key="3">
    <source>
        <dbReference type="EMBL" id="MBK9716049.1"/>
    </source>
</evidence>
<reference evidence="3 4" key="1">
    <citation type="submission" date="2020-10" db="EMBL/GenBank/DDBJ databases">
        <title>Connecting structure to function with the recovery of over 1000 high-quality activated sludge metagenome-assembled genomes encoding full-length rRNA genes using long-read sequencing.</title>
        <authorList>
            <person name="Singleton C.M."/>
            <person name="Petriglieri F."/>
            <person name="Kristensen J.M."/>
            <person name="Kirkegaard R.H."/>
            <person name="Michaelsen T.Y."/>
            <person name="Andersen M.H."/>
            <person name="Karst S.M."/>
            <person name="Dueholm M.S."/>
            <person name="Nielsen P.H."/>
            <person name="Albertsen M."/>
        </authorList>
    </citation>
    <scope>NUCLEOTIDE SEQUENCE [LARGE SCALE GENOMIC DNA]</scope>
    <source>
        <strain evidence="3">Ribe_18-Q3-R11-54_BAT3C.373</strain>
    </source>
</reference>
<dbReference type="Proteomes" id="UP000808349">
    <property type="component" value="Unassembled WGS sequence"/>
</dbReference>
<evidence type="ECO:0000259" key="2">
    <source>
        <dbReference type="PROSITE" id="PS50835"/>
    </source>
</evidence>
<feature type="chain" id="PRO_5038406856" evidence="1">
    <location>
        <begin position="21"/>
        <end position="1473"/>
    </location>
</feature>
<organism evidence="3 4">
    <name type="scientific">Candidatus Defluviibacterium haderslevense</name>
    <dbReference type="NCBI Taxonomy" id="2981993"/>
    <lineage>
        <taxon>Bacteria</taxon>
        <taxon>Pseudomonadati</taxon>
        <taxon>Bacteroidota</taxon>
        <taxon>Saprospiria</taxon>
        <taxon>Saprospirales</taxon>
        <taxon>Saprospiraceae</taxon>
        <taxon>Candidatus Defluviibacterium</taxon>
    </lineage>
</organism>
<dbReference type="PROSITE" id="PS50835">
    <property type="entry name" value="IG_LIKE"/>
    <property type="match status" value="1"/>
</dbReference>
<accession>A0A9D7XBW1</accession>
<dbReference type="InterPro" id="IPR007110">
    <property type="entry name" value="Ig-like_dom"/>
</dbReference>
<dbReference type="Pfam" id="PF13585">
    <property type="entry name" value="CHU_C"/>
    <property type="match status" value="1"/>
</dbReference>
<sequence length="1473" mass="158508">MKCNWILILCAVFFSFQAGAQLKLRSEQFVNPSSVASMPNGCNIVVNAGPDITICEGVGKQLNANVSGGFSSYTWDPPDGLSNPNVLNPVANPMSTTTYTLTARGMSGNKFLNGGFENGSIAPSTSSYTPYTNINNFVMSTGGYMVMSVPQIATAFGCNPNIGAFTMAITPTGPAVNILCQTVTVNPNTVYKIYFKVFGILYLLGSPPSIGVKINGNLIGQVDALSGLCLENDGTFTWNSGASTSANICFANYGGTGMFSLCGLDDISFIECCEEKDEVTVTVYELMADIAQPDDIDCNNRPLTLDGSGSSSGAGITYEWTTTNGKIVSGDKTNKAVIDAPGTYKLKVLGPFGCTEEVSVTVGGSVKPPDLTLKATDIDCKNPKGSIDAKSRVPGVTFDWSGPNGYTYTRSTDFNITEPGDYDITITDDYGCKATGKVTVKDLRTDVDLSIDGDTIRCGQDSVLITGYSVSAKPSFEWTYPGGKKILQQSIFVKDTGWHYLRVVDSTGCEKIDSFFVVNFKSSVPVDFVTDTINCANSVVNIQLKNTDTTGTLQWSGPNGFVSSKKQISVSDSGWYVLRLLTKEGCPGFDSVYVAMDKTIPDLGISNSDTLNCLKTSVQISATSNTAGARFDWLGPQGILGNNSSYAVTDSGDYILIVQAPNGCLNSAMVKIYKDLDTPKLVLINDTLDCIKLNHQLEVSTDDQLKYSWSGPNGYTSNLRNPVVSNPGEYIVVVTGKNGCPKTGAILLSEDKSPPALSIDADTINCINNGVLPNVVADPGVTSYTWTGPNNFTSALSTPMINRGGVYVLKIIGKNGCENSDTVQVLEDLVKPTVALAADTITCKTTANISLKSISPNSTFNWTGPSGFTSTQAITPVTKQGWYIIEVTGPNGCITLDSVFVFQKDVLPDVFTKGDTLNCNKLQTNLQGGSSTQGVRYEWTGPNNFSSMQQNPVVQDSGIYILKVIDANGCEATSQLYLAKFGDLPDINLKLVDSLSCRNNQGVLLVSSTQNISSIIWTGPNGFTSNVDSAKVREAGLYTVKITNAFGCERTDTIRVFDFRILPDAQLRNDTITCNRRMINLNLIALDNTLRFNWAGPNNFSSTDKNPVVSGGGTYQVTITNNLNCERVLNLSVGVDTLAPTVDLLADSITCLRSSAPVRAQINPQGFNIQWTGPNGFRSGVPQFAVTVPGLYTCVVTLSRNKCTTTKTVEVVEDTARIRSALIDRTDASCGLDNGRIVVTQINGGSPAYQYSFDNGKTFQANPDFNGLPQGMYQIKIKDRNGCTFDQTINIITTSGVELDLIPEIQLQAGTQQTLNLIIKNSSNPKSIVWSPSDQLSCSDCPNPVLTANKDQEIKVVVTDENGCTDEAVIKIKVTTEVKVFVPSVFSPNGDLTNDVFYPVSNTGDVLVQRMLIMDRWGAAVFDHSNFKSDDPSQGWNGTFKDVKVNPGVYVYYLEVKNGDATLKYYGDITVLR</sequence>
<name>A0A9D7XBW1_9BACT</name>
<comment type="caution">
    <text evidence="3">The sequence shown here is derived from an EMBL/GenBank/DDBJ whole genome shotgun (WGS) entry which is preliminary data.</text>
</comment>
<dbReference type="InterPro" id="IPR013783">
    <property type="entry name" value="Ig-like_fold"/>
</dbReference>
<evidence type="ECO:0000313" key="4">
    <source>
        <dbReference type="Proteomes" id="UP000808349"/>
    </source>
</evidence>
<feature type="signal peptide" evidence="1">
    <location>
        <begin position="1"/>
        <end position="20"/>
    </location>
</feature>
<gene>
    <name evidence="3" type="ORF">IPO85_00720</name>
</gene>
<keyword evidence="1" id="KW-0732">Signal</keyword>
<dbReference type="EMBL" id="JADKFW010000004">
    <property type="protein sequence ID" value="MBK9716049.1"/>
    <property type="molecule type" value="Genomic_DNA"/>
</dbReference>
<dbReference type="Gene3D" id="2.60.40.10">
    <property type="entry name" value="Immunoglobulins"/>
    <property type="match status" value="3"/>
</dbReference>
<evidence type="ECO:0000256" key="1">
    <source>
        <dbReference type="SAM" id="SignalP"/>
    </source>
</evidence>
<feature type="domain" description="Ig-like" evidence="2">
    <location>
        <begin position="1148"/>
        <end position="1210"/>
    </location>
</feature>